<dbReference type="EMBL" id="PYSW02000006">
    <property type="protein sequence ID" value="KAG2392100.1"/>
    <property type="molecule type" value="Genomic_DNA"/>
</dbReference>
<proteinExistence type="predicted"/>
<gene>
    <name evidence="3" type="ORF">C9374_013585</name>
</gene>
<evidence type="ECO:0000259" key="2">
    <source>
        <dbReference type="Pfam" id="PF13475"/>
    </source>
</evidence>
<dbReference type="Proteomes" id="UP000816034">
    <property type="component" value="Unassembled WGS sequence"/>
</dbReference>
<sequence length="478" mass="56442">MKRTLSSDQPSILQCYMKEESSLDIPTSNPIEPPFKKDKKHSTAFAKLRDYDPFVLQKIFSYCHPVDMTNSLMMVCSEWNEWYFQKKHFQGFLKEWLLERWNHLIRDLSPSHQADDTANELVPVFLTKLKDETCCEISLLKYALRWLKLFFGAHPFGRKGEFVYVNEAFGEEYKDHKSENEDQYEIEDEDDEDDEYDEEDDEEEEEWISKQGPSNSRGCNLEIIFTNYSILYKLKWKDGFFTIFDNDGGNIVNIRKSGKRDVEANFFGGFYYPDLEKCVYRRTDYWMSFNNYDKGIFGRQLSHILSLWNIFDSYCNAMNLMEILEIEGTKLTRRNYIDYNWNSGEIKQLPWEVNYGITTGTSSLYSGDEYCDIPTIMDDRCFEDFSFFVATLRAHNDAMKYLLKVAPSHFTNNEALIPFLKYSNSAFKYLHESLRHDKDKLLTMLKQNGNILKYLSSTEYENIITIDKDLVVFCVVHG</sequence>
<evidence type="ECO:0000313" key="3">
    <source>
        <dbReference type="EMBL" id="KAG2392100.1"/>
    </source>
</evidence>
<comment type="caution">
    <text evidence="3">The sequence shown here is derived from an EMBL/GenBank/DDBJ whole genome shotgun (WGS) entry which is preliminary data.</text>
</comment>
<reference evidence="3 4" key="1">
    <citation type="journal article" date="2018" name="BMC Genomics">
        <title>The genome of Naegleria lovaniensis, the basis for a comparative approach to unravel pathogenicity factors of the human pathogenic amoeba N. fowleri.</title>
        <authorList>
            <person name="Liechti N."/>
            <person name="Schurch N."/>
            <person name="Bruggmann R."/>
            <person name="Wittwer M."/>
        </authorList>
    </citation>
    <scope>NUCLEOTIDE SEQUENCE [LARGE SCALE GENOMIC DNA]</scope>
    <source>
        <strain evidence="3 4">ATCC 30569</strain>
    </source>
</reference>
<dbReference type="Pfam" id="PF13475">
    <property type="entry name" value="DUF4116"/>
    <property type="match status" value="1"/>
</dbReference>
<dbReference type="AlphaFoldDB" id="A0AA88GZK6"/>
<evidence type="ECO:0000313" key="4">
    <source>
        <dbReference type="Proteomes" id="UP000816034"/>
    </source>
</evidence>
<feature type="region of interest" description="Disordered" evidence="1">
    <location>
        <begin position="174"/>
        <end position="214"/>
    </location>
</feature>
<organism evidence="3 4">
    <name type="scientific">Naegleria lovaniensis</name>
    <name type="common">Amoeba</name>
    <dbReference type="NCBI Taxonomy" id="51637"/>
    <lineage>
        <taxon>Eukaryota</taxon>
        <taxon>Discoba</taxon>
        <taxon>Heterolobosea</taxon>
        <taxon>Tetramitia</taxon>
        <taxon>Eutetramitia</taxon>
        <taxon>Vahlkampfiidae</taxon>
        <taxon>Naegleria</taxon>
    </lineage>
</organism>
<keyword evidence="4" id="KW-1185">Reference proteome</keyword>
<dbReference type="CDD" id="cd09917">
    <property type="entry name" value="F-box_SF"/>
    <property type="match status" value="1"/>
</dbReference>
<dbReference type="RefSeq" id="XP_044553994.1">
    <property type="nucleotide sequence ID" value="XM_044689477.1"/>
</dbReference>
<feature type="compositionally biased region" description="Acidic residues" evidence="1">
    <location>
        <begin position="181"/>
        <end position="206"/>
    </location>
</feature>
<protein>
    <recommendedName>
        <fullName evidence="2">DUF4116 domain-containing protein</fullName>
    </recommendedName>
</protein>
<evidence type="ECO:0000256" key="1">
    <source>
        <dbReference type="SAM" id="MobiDB-lite"/>
    </source>
</evidence>
<accession>A0AA88GZK6</accession>
<feature type="domain" description="DUF4116" evidence="2">
    <location>
        <begin position="420"/>
        <end position="456"/>
    </location>
</feature>
<name>A0AA88GZK6_NAELO</name>
<dbReference type="GeneID" id="68106038"/>
<dbReference type="InterPro" id="IPR025197">
    <property type="entry name" value="DUF4116"/>
</dbReference>